<feature type="region of interest" description="Disordered" evidence="2">
    <location>
        <begin position="1"/>
        <end position="24"/>
    </location>
</feature>
<dbReference type="AlphaFoldDB" id="A0A371CQ73"/>
<dbReference type="EMBL" id="KZ857485">
    <property type="protein sequence ID" value="RDX42421.1"/>
    <property type="molecule type" value="Genomic_DNA"/>
</dbReference>
<gene>
    <name evidence="3" type="ORF">OH76DRAFT_1560990</name>
</gene>
<organism evidence="3 4">
    <name type="scientific">Lentinus brumalis</name>
    <dbReference type="NCBI Taxonomy" id="2498619"/>
    <lineage>
        <taxon>Eukaryota</taxon>
        <taxon>Fungi</taxon>
        <taxon>Dikarya</taxon>
        <taxon>Basidiomycota</taxon>
        <taxon>Agaricomycotina</taxon>
        <taxon>Agaricomycetes</taxon>
        <taxon>Polyporales</taxon>
        <taxon>Polyporaceae</taxon>
        <taxon>Lentinus</taxon>
    </lineage>
</organism>
<proteinExistence type="predicted"/>
<keyword evidence="4" id="KW-1185">Reference proteome</keyword>
<evidence type="ECO:0000313" key="3">
    <source>
        <dbReference type="EMBL" id="RDX42421.1"/>
    </source>
</evidence>
<dbReference type="OrthoDB" id="2728969at2759"/>
<feature type="compositionally biased region" description="Polar residues" evidence="2">
    <location>
        <begin position="1"/>
        <end position="18"/>
    </location>
</feature>
<sequence length="380" mass="41232">MNVAQSGSANMDTHSVNVGGSPAGTENLAATSTIAASTSADPPQNHGYPPCNCWHNPKDKRDGRAPIPLNLVLPPVRTELARAIRALNSIITLIEERAATGPEDTAKSPPPDVLDAFSSQREVVVNCFETASIIITTTPGYVCKQESVEHERCYSERYKELSDVEDIFTRSIKDAEPLLKARDELLVEERRQRRRRYVQSAFRAMSIITIPYSPLLSAILTAADVFGISVDMAIQRFGLPDADEVGMTLENAASLEKSIREIRQSVDEIKRIKEHLEAAKVKLEEAQRRPIAAHLAGILYKVHLAKDAVEGALCACPHAAVPIRDVVASLQNTVEALGEPEMVVGPLAALGEDYAACMVVDRALAVLRRLAPASELAGSE</sequence>
<dbReference type="Proteomes" id="UP000256964">
    <property type="component" value="Unassembled WGS sequence"/>
</dbReference>
<feature type="coiled-coil region" evidence="1">
    <location>
        <begin position="252"/>
        <end position="289"/>
    </location>
</feature>
<evidence type="ECO:0000256" key="2">
    <source>
        <dbReference type="SAM" id="MobiDB-lite"/>
    </source>
</evidence>
<protein>
    <submittedName>
        <fullName evidence="3">Uncharacterized protein</fullName>
    </submittedName>
</protein>
<reference evidence="3 4" key="1">
    <citation type="journal article" date="2018" name="Biotechnol. Biofuels">
        <title>Integrative visual omics of the white-rot fungus Polyporus brumalis exposes the biotechnological potential of its oxidative enzymes for delignifying raw plant biomass.</title>
        <authorList>
            <person name="Miyauchi S."/>
            <person name="Rancon A."/>
            <person name="Drula E."/>
            <person name="Hage H."/>
            <person name="Chaduli D."/>
            <person name="Favel A."/>
            <person name="Grisel S."/>
            <person name="Henrissat B."/>
            <person name="Herpoel-Gimbert I."/>
            <person name="Ruiz-Duenas F.J."/>
            <person name="Chevret D."/>
            <person name="Hainaut M."/>
            <person name="Lin J."/>
            <person name="Wang M."/>
            <person name="Pangilinan J."/>
            <person name="Lipzen A."/>
            <person name="Lesage-Meessen L."/>
            <person name="Navarro D."/>
            <person name="Riley R."/>
            <person name="Grigoriev I.V."/>
            <person name="Zhou S."/>
            <person name="Raouche S."/>
            <person name="Rosso M.N."/>
        </authorList>
    </citation>
    <scope>NUCLEOTIDE SEQUENCE [LARGE SCALE GENOMIC DNA]</scope>
    <source>
        <strain evidence="3 4">BRFM 1820</strain>
    </source>
</reference>
<keyword evidence="1" id="KW-0175">Coiled coil</keyword>
<name>A0A371CQ73_9APHY</name>
<evidence type="ECO:0000313" key="4">
    <source>
        <dbReference type="Proteomes" id="UP000256964"/>
    </source>
</evidence>
<evidence type="ECO:0000256" key="1">
    <source>
        <dbReference type="SAM" id="Coils"/>
    </source>
</evidence>
<accession>A0A371CQ73</accession>